<dbReference type="Proteomes" id="UP000228762">
    <property type="component" value="Unassembled WGS sequence"/>
</dbReference>
<organism evidence="1 2">
    <name type="scientific">Candidatus Roizmanbacteria bacterium CG17_big_fil_post_rev_8_21_14_2_50_39_7</name>
    <dbReference type="NCBI Taxonomy" id="1974858"/>
    <lineage>
        <taxon>Bacteria</taxon>
        <taxon>Candidatus Roizmaniibacteriota</taxon>
    </lineage>
</organism>
<sequence length="59" mass="7066">TLHEDVDAVIYMVDHTRRRDFEEAKVLGIVRKINKPIILVINKMDKQNESYLAQYEFMK</sequence>
<reference evidence="2" key="1">
    <citation type="submission" date="2017-09" db="EMBL/GenBank/DDBJ databases">
        <title>Depth-based differentiation of microbial function through sediment-hosted aquifers and enrichment of novel symbionts in the deep terrestrial subsurface.</title>
        <authorList>
            <person name="Probst A.J."/>
            <person name="Ladd B."/>
            <person name="Jarett J.K."/>
            <person name="Geller-Mcgrath D.E."/>
            <person name="Sieber C.M.K."/>
            <person name="Emerson J.B."/>
            <person name="Anantharaman K."/>
            <person name="Thomas B.C."/>
            <person name="Malmstrom R."/>
            <person name="Stieglmeier M."/>
            <person name="Klingl A."/>
            <person name="Woyke T."/>
            <person name="Ryan C.M."/>
            <person name="Banfield J.F."/>
        </authorList>
    </citation>
    <scope>NUCLEOTIDE SEQUENCE [LARGE SCALE GENOMIC DNA]</scope>
</reference>
<gene>
    <name evidence="1" type="ORF">COW57_05045</name>
</gene>
<evidence type="ECO:0000313" key="2">
    <source>
        <dbReference type="Proteomes" id="UP000228762"/>
    </source>
</evidence>
<dbReference type="Gene3D" id="3.40.50.300">
    <property type="entry name" value="P-loop containing nucleotide triphosphate hydrolases"/>
    <property type="match status" value="1"/>
</dbReference>
<dbReference type="AlphaFoldDB" id="A0A2M7EIX8"/>
<feature type="non-terminal residue" evidence="1">
    <location>
        <position position="59"/>
    </location>
</feature>
<protein>
    <recommendedName>
        <fullName evidence="3">Ribosome biogenesis GTPase Der</fullName>
    </recommendedName>
</protein>
<comment type="caution">
    <text evidence="1">The sequence shown here is derived from an EMBL/GenBank/DDBJ whole genome shotgun (WGS) entry which is preliminary data.</text>
</comment>
<proteinExistence type="predicted"/>
<dbReference type="EMBL" id="PFEV01000235">
    <property type="protein sequence ID" value="PIV70497.1"/>
    <property type="molecule type" value="Genomic_DNA"/>
</dbReference>
<dbReference type="InterPro" id="IPR027417">
    <property type="entry name" value="P-loop_NTPase"/>
</dbReference>
<name>A0A2M7EIX8_9BACT</name>
<evidence type="ECO:0000313" key="1">
    <source>
        <dbReference type="EMBL" id="PIV70497.1"/>
    </source>
</evidence>
<feature type="non-terminal residue" evidence="1">
    <location>
        <position position="1"/>
    </location>
</feature>
<dbReference type="SUPFAM" id="SSF52540">
    <property type="entry name" value="P-loop containing nucleoside triphosphate hydrolases"/>
    <property type="match status" value="1"/>
</dbReference>
<accession>A0A2M7EIX8</accession>
<evidence type="ECO:0008006" key="3">
    <source>
        <dbReference type="Google" id="ProtNLM"/>
    </source>
</evidence>